<sequence length="152" mass="16459">MSDKKQEDSGLTLASRLIHADDGISTHRAVAPAMHVSTTFRYNNDPEALQPEVYTDASTTSMNKRASQTRPLAPQDSHVYSRHTNPNTTRLEALLTSALGGKAVTYASGLSAFHMMLVRINPKSIAIGQGYHGCHNIIDIQSAPHGAQEALH</sequence>
<dbReference type="EMBL" id="JANJQO010003024">
    <property type="protein sequence ID" value="KAJ2965356.1"/>
    <property type="molecule type" value="Genomic_DNA"/>
</dbReference>
<proteinExistence type="predicted"/>
<name>A0ACC1MFD5_9HYPO</name>
<organism evidence="1 2">
    <name type="scientific">Zarea fungicola</name>
    <dbReference type="NCBI Taxonomy" id="93591"/>
    <lineage>
        <taxon>Eukaryota</taxon>
        <taxon>Fungi</taxon>
        <taxon>Dikarya</taxon>
        <taxon>Ascomycota</taxon>
        <taxon>Pezizomycotina</taxon>
        <taxon>Sordariomycetes</taxon>
        <taxon>Hypocreomycetidae</taxon>
        <taxon>Hypocreales</taxon>
        <taxon>Cordycipitaceae</taxon>
        <taxon>Zarea</taxon>
    </lineage>
</organism>
<dbReference type="Proteomes" id="UP001143910">
    <property type="component" value="Unassembled WGS sequence"/>
</dbReference>
<reference evidence="1" key="1">
    <citation type="submission" date="2022-08" db="EMBL/GenBank/DDBJ databases">
        <title>Genome Sequence of Lecanicillium fungicola.</title>
        <authorList>
            <person name="Buettner E."/>
        </authorList>
    </citation>
    <scope>NUCLEOTIDE SEQUENCE</scope>
    <source>
        <strain evidence="1">Babe33</strain>
    </source>
</reference>
<accession>A0ACC1MFD5</accession>
<gene>
    <name evidence="1" type="ORF">NQ176_g10659</name>
</gene>
<comment type="caution">
    <text evidence="1">The sequence shown here is derived from an EMBL/GenBank/DDBJ whole genome shotgun (WGS) entry which is preliminary data.</text>
</comment>
<keyword evidence="2" id="KW-1185">Reference proteome</keyword>
<evidence type="ECO:0000313" key="2">
    <source>
        <dbReference type="Proteomes" id="UP001143910"/>
    </source>
</evidence>
<protein>
    <submittedName>
        <fullName evidence="1">Uncharacterized protein</fullName>
    </submittedName>
</protein>
<evidence type="ECO:0000313" key="1">
    <source>
        <dbReference type="EMBL" id="KAJ2965356.1"/>
    </source>
</evidence>